<keyword evidence="3" id="KW-1185">Reference proteome</keyword>
<sequence>FLTPSFLTPLVLTVNGRAEVVVQDAVAYQRLLDRAAKADLAETVEVIREGLADSAAGRVKPARKALQALAKKYGITGGDDAL</sequence>
<reference evidence="2 3" key="2">
    <citation type="submission" date="2019-08" db="EMBL/GenBank/DDBJ databases">
        <authorList>
            <person name="Henke P."/>
        </authorList>
    </citation>
    <scope>NUCLEOTIDE SEQUENCE [LARGE SCALE GENOMIC DNA]</scope>
    <source>
        <strain evidence="2">Phe10_nw2017</strain>
    </source>
</reference>
<evidence type="ECO:0000313" key="3">
    <source>
        <dbReference type="Proteomes" id="UP000321083"/>
    </source>
</evidence>
<comment type="similarity">
    <text evidence="1">Belongs to the phD/YefM antitoxin family.</text>
</comment>
<dbReference type="Proteomes" id="UP000321083">
    <property type="component" value="Unassembled WGS sequence"/>
</dbReference>
<protein>
    <submittedName>
        <fullName evidence="2">Uncharacterized protein</fullName>
    </submittedName>
</protein>
<dbReference type="EMBL" id="SRHE01000261">
    <property type="protein sequence ID" value="TWW09491.1"/>
    <property type="molecule type" value="Genomic_DNA"/>
</dbReference>
<evidence type="ECO:0000313" key="2">
    <source>
        <dbReference type="EMBL" id="TWW09491.1"/>
    </source>
</evidence>
<dbReference type="SUPFAM" id="SSF143120">
    <property type="entry name" value="YefM-like"/>
    <property type="match status" value="1"/>
</dbReference>
<dbReference type="AlphaFoldDB" id="A0A5C6M912"/>
<evidence type="ECO:0000256" key="1">
    <source>
        <dbReference type="ARBA" id="ARBA00009981"/>
    </source>
</evidence>
<reference evidence="2 3" key="1">
    <citation type="submission" date="2019-08" db="EMBL/GenBank/DDBJ databases">
        <title>100 year-old enigma solved: identification of Planctomyces bekefii, the type genus and species of the phylum Planctomycetes.</title>
        <authorList>
            <person name="Svetlana D.N."/>
            <person name="Overmann J."/>
        </authorList>
    </citation>
    <scope>NUCLEOTIDE SEQUENCE [LARGE SCALE GENOMIC DNA]</scope>
    <source>
        <strain evidence="2">Phe10_nw2017</strain>
    </source>
</reference>
<gene>
    <name evidence="2" type="ORF">E3A20_13770</name>
</gene>
<proteinExistence type="inferred from homology"/>
<name>A0A5C6M912_9PLAN</name>
<feature type="non-terminal residue" evidence="2">
    <location>
        <position position="1"/>
    </location>
</feature>
<comment type="caution">
    <text evidence="2">The sequence shown here is derived from an EMBL/GenBank/DDBJ whole genome shotgun (WGS) entry which is preliminary data.</text>
</comment>
<accession>A0A5C6M912</accession>
<dbReference type="InterPro" id="IPR036165">
    <property type="entry name" value="YefM-like_sf"/>
</dbReference>
<organism evidence="2 3">
    <name type="scientific">Planctomyces bekefii</name>
    <dbReference type="NCBI Taxonomy" id="1653850"/>
    <lineage>
        <taxon>Bacteria</taxon>
        <taxon>Pseudomonadati</taxon>
        <taxon>Planctomycetota</taxon>
        <taxon>Planctomycetia</taxon>
        <taxon>Planctomycetales</taxon>
        <taxon>Planctomycetaceae</taxon>
        <taxon>Planctomyces</taxon>
    </lineage>
</organism>